<evidence type="ECO:0000313" key="2">
    <source>
        <dbReference type="EMBL" id="GHI68885.1"/>
    </source>
</evidence>
<organism evidence="2 3">
    <name type="scientific">Streptomyces nojiriensis</name>
    <dbReference type="NCBI Taxonomy" id="66374"/>
    <lineage>
        <taxon>Bacteria</taxon>
        <taxon>Bacillati</taxon>
        <taxon>Actinomycetota</taxon>
        <taxon>Actinomycetes</taxon>
        <taxon>Kitasatosporales</taxon>
        <taxon>Streptomycetaceae</taxon>
        <taxon>Streptomyces</taxon>
    </lineage>
</organism>
<protein>
    <recommendedName>
        <fullName evidence="4">Secreted protein</fullName>
    </recommendedName>
</protein>
<evidence type="ECO:0008006" key="4">
    <source>
        <dbReference type="Google" id="ProtNLM"/>
    </source>
</evidence>
<evidence type="ECO:0000313" key="3">
    <source>
        <dbReference type="Proteomes" id="UP000613974"/>
    </source>
</evidence>
<dbReference type="Proteomes" id="UP000613974">
    <property type="component" value="Unassembled WGS sequence"/>
</dbReference>
<dbReference type="EMBL" id="BNEC01000005">
    <property type="protein sequence ID" value="GHI68885.1"/>
    <property type="molecule type" value="Genomic_DNA"/>
</dbReference>
<feature type="region of interest" description="Disordered" evidence="1">
    <location>
        <begin position="56"/>
        <end position="77"/>
    </location>
</feature>
<comment type="caution">
    <text evidence="2">The sequence shown here is derived from an EMBL/GenBank/DDBJ whole genome shotgun (WGS) entry which is preliminary data.</text>
</comment>
<gene>
    <name evidence="2" type="ORF">Snoj_28030</name>
</gene>
<keyword evidence="3" id="KW-1185">Reference proteome</keyword>
<evidence type="ECO:0000256" key="1">
    <source>
        <dbReference type="SAM" id="MobiDB-lite"/>
    </source>
</evidence>
<reference evidence="3" key="1">
    <citation type="submission" date="2023-07" db="EMBL/GenBank/DDBJ databases">
        <title>Whole genome shotgun sequence of Streptomyces nojiriensis NBRC 13794.</title>
        <authorList>
            <person name="Komaki H."/>
            <person name="Tamura T."/>
        </authorList>
    </citation>
    <scope>NUCLEOTIDE SEQUENCE [LARGE SCALE GENOMIC DNA]</scope>
    <source>
        <strain evidence="3">NBRC 13794</strain>
    </source>
</reference>
<accession>A0ABQ3SL72</accession>
<proteinExistence type="predicted"/>
<sequence length="150" mass="16398">MPVIASFVAYLNSLTICHTTAYSALFVELTHQHTAMPGVVTALRKQVIEIKMVDRTRTRHQHRATHRPRYPGGVGRSLSGRHDAPSTLGLILAVAPHTQPFRLTPLHTLRLEASPSGRTPDIRSPLSLRVHPQITPCLPGPDGGRAVLDS</sequence>
<name>A0ABQ3SL72_9ACTN</name>
<feature type="compositionally biased region" description="Basic residues" evidence="1">
    <location>
        <begin position="57"/>
        <end position="69"/>
    </location>
</feature>
<feature type="region of interest" description="Disordered" evidence="1">
    <location>
        <begin position="112"/>
        <end position="150"/>
    </location>
</feature>